<accession>A0A1G7T0Q0</accession>
<dbReference type="Proteomes" id="UP000199708">
    <property type="component" value="Unassembled WGS sequence"/>
</dbReference>
<dbReference type="AlphaFoldDB" id="A0A1G7T0Q0"/>
<evidence type="ECO:0000313" key="3">
    <source>
        <dbReference type="EMBL" id="SDG28778.1"/>
    </source>
</evidence>
<feature type="compositionally biased region" description="Pro residues" evidence="1">
    <location>
        <begin position="101"/>
        <end position="115"/>
    </location>
</feature>
<gene>
    <name evidence="3" type="ORF">SAMN05421791_104237</name>
</gene>
<dbReference type="STRING" id="120956.SAMN05421791_104237"/>
<keyword evidence="4" id="KW-1185">Reference proteome</keyword>
<feature type="region of interest" description="Disordered" evidence="1">
    <location>
        <begin position="91"/>
        <end position="122"/>
    </location>
</feature>
<dbReference type="RefSeq" id="WP_090289903.1">
    <property type="nucleotide sequence ID" value="NZ_FNCK01000004.1"/>
</dbReference>
<feature type="signal peptide" evidence="2">
    <location>
        <begin position="1"/>
        <end position="24"/>
    </location>
</feature>
<dbReference type="EMBL" id="FNCK01000004">
    <property type="protein sequence ID" value="SDG28778.1"/>
    <property type="molecule type" value="Genomic_DNA"/>
</dbReference>
<evidence type="ECO:0000313" key="4">
    <source>
        <dbReference type="Proteomes" id="UP000199708"/>
    </source>
</evidence>
<evidence type="ECO:0000256" key="1">
    <source>
        <dbReference type="SAM" id="MobiDB-lite"/>
    </source>
</evidence>
<feature type="compositionally biased region" description="Acidic residues" evidence="1">
    <location>
        <begin position="335"/>
        <end position="351"/>
    </location>
</feature>
<proteinExistence type="predicted"/>
<feature type="compositionally biased region" description="Low complexity" evidence="1">
    <location>
        <begin position="91"/>
        <end position="100"/>
    </location>
</feature>
<feature type="region of interest" description="Disordered" evidence="1">
    <location>
        <begin position="321"/>
        <end position="357"/>
    </location>
</feature>
<feature type="region of interest" description="Disordered" evidence="1">
    <location>
        <begin position="26"/>
        <end position="78"/>
    </location>
</feature>
<name>A0A1G7T0Q0_9LACT</name>
<sequence length="357" mass="40287">MKNRIFNLLAVTVLTVGLVNPVFAQNESESDTDKTQPTTQEVVDPGPETGESEPPTPTTTTPSDGENGTPTTVVSTSVEQTVETTIELVETTVTTEVSPSQPTPRPSQPHIPIRPQPSNRPQDIEVIETSEVEVDENEEIEEIDLFEGEFITFNANVFTNEEEADQFIDLIGKDEETKDRFEVEKEVIEDDFILVRVTYAEDVEEDGRYILLYVSSEFETEEEAEEYLDHQLLIYPDLFVAGEMIKVGETFDLVFGIRPGSETQAVTYDEETLEIQYEADRKEYTYTVKADELTGEFIDEIQVAVEEAFPGEFIFSQTDISETEREVTMTPLPKEDEEMLEDPTLDLEEVGESSTNE</sequence>
<keyword evidence="2" id="KW-0732">Signal</keyword>
<feature type="compositionally biased region" description="Low complexity" evidence="1">
    <location>
        <begin position="44"/>
        <end position="78"/>
    </location>
</feature>
<feature type="chain" id="PRO_5011746952" evidence="2">
    <location>
        <begin position="25"/>
        <end position="357"/>
    </location>
</feature>
<dbReference type="OrthoDB" id="2139368at2"/>
<reference evidence="3 4" key="1">
    <citation type="submission" date="2016-10" db="EMBL/GenBank/DDBJ databases">
        <authorList>
            <person name="de Groot N.N."/>
        </authorList>
    </citation>
    <scope>NUCLEOTIDE SEQUENCE [LARGE SCALE GENOMIC DNA]</scope>
    <source>
        <strain evidence="3 4">ATCC BAA-466</strain>
    </source>
</reference>
<evidence type="ECO:0000256" key="2">
    <source>
        <dbReference type="SAM" id="SignalP"/>
    </source>
</evidence>
<protein>
    <submittedName>
        <fullName evidence="3">Uncharacterized protein</fullName>
    </submittedName>
</protein>
<organism evidence="3 4">
    <name type="scientific">Facklamia miroungae</name>
    <dbReference type="NCBI Taxonomy" id="120956"/>
    <lineage>
        <taxon>Bacteria</taxon>
        <taxon>Bacillati</taxon>
        <taxon>Bacillota</taxon>
        <taxon>Bacilli</taxon>
        <taxon>Lactobacillales</taxon>
        <taxon>Aerococcaceae</taxon>
        <taxon>Facklamia</taxon>
    </lineage>
</organism>